<evidence type="ECO:0000313" key="2">
    <source>
        <dbReference type="Proteomes" id="UP000268320"/>
    </source>
</evidence>
<organism evidence="1 2">
    <name type="scientific">Escherichia phage FEC19</name>
    <dbReference type="NCBI Taxonomy" id="2315486"/>
    <lineage>
        <taxon>Viruses</taxon>
        <taxon>Duplodnaviria</taxon>
        <taxon>Heunggongvirae</taxon>
        <taxon>Uroviricota</taxon>
        <taxon>Caudoviricetes</taxon>
        <taxon>Lindbergviridae</taxon>
        <taxon>Wifcevirus</taxon>
        <taxon>Wifcevirus FEC19</taxon>
    </lineage>
</organism>
<reference evidence="1 2" key="1">
    <citation type="submission" date="2018-08" db="EMBL/GenBank/DDBJ databases">
        <title>Characterization and Complete Genome Sequence Analysis of a Lytic Bacteriophage FEC19 infecting Escherichia coli O157:H7.</title>
        <authorList>
            <person name="Fan C."/>
            <person name="Zhao C."/>
            <person name="Tie D."/>
            <person name="Sun Y."/>
        </authorList>
    </citation>
    <scope>NUCLEOTIDE SEQUENCE [LARGE SCALE GENOMIC DNA]</scope>
</reference>
<dbReference type="Proteomes" id="UP000268320">
    <property type="component" value="Genome"/>
</dbReference>
<keyword evidence="2" id="KW-1185">Reference proteome</keyword>
<name>A0A386KJB2_9CAUD</name>
<evidence type="ECO:0000313" key="1">
    <source>
        <dbReference type="EMBL" id="AYD85492.1"/>
    </source>
</evidence>
<dbReference type="KEGG" id="vg:55004104"/>
<protein>
    <recommendedName>
        <fullName evidence="3">Rho termination factor N-terminal domain-containing protein</fullName>
    </recommendedName>
</protein>
<accession>A0A386KJB2</accession>
<dbReference type="RefSeq" id="YP_009813029.1">
    <property type="nucleotide sequence ID" value="NC_048073.1"/>
</dbReference>
<sequence>MAQVIHFANGVMKFGEKFEDASELFKKTSNPVAEKKEQVEEKAVESKVDFDSMSVSELKAYAKEHEIDIKGLSYKDEILAAVKSASAE</sequence>
<dbReference type="GeneID" id="55004104"/>
<evidence type="ECO:0008006" key="3">
    <source>
        <dbReference type="Google" id="ProtNLM"/>
    </source>
</evidence>
<dbReference type="EMBL" id="MH816966">
    <property type="protein sequence ID" value="AYD85492.1"/>
    <property type="molecule type" value="Genomic_DNA"/>
</dbReference>
<proteinExistence type="predicted"/>